<evidence type="ECO:0000313" key="4">
    <source>
        <dbReference type="RefSeq" id="XP_013421142.1"/>
    </source>
</evidence>
<name>A0A1S3KF78_LINAN</name>
<proteinExistence type="predicted"/>
<dbReference type="Gene3D" id="3.40.50.300">
    <property type="entry name" value="P-loop containing nucleotide triphosphate hydrolases"/>
    <property type="match status" value="1"/>
</dbReference>
<dbReference type="GO" id="GO:0008146">
    <property type="term" value="F:sulfotransferase activity"/>
    <property type="evidence" value="ECO:0007669"/>
    <property type="project" value="InterPro"/>
</dbReference>
<dbReference type="PANTHER" id="PTHR33844:SF1">
    <property type="entry name" value="SULFOTRANSFERASE DOMAIN-CONTAINING PROTEIN"/>
    <property type="match status" value="1"/>
</dbReference>
<dbReference type="OrthoDB" id="5912733at2759"/>
<protein>
    <submittedName>
        <fullName evidence="4">Uncharacterized protein LOC106181332</fullName>
    </submittedName>
</protein>
<dbReference type="PANTHER" id="PTHR33844">
    <property type="entry name" value="SULFOTRANSFER_1 DOMAIN-CONTAINING PROTEIN"/>
    <property type="match status" value="1"/>
</dbReference>
<dbReference type="STRING" id="7574.A0A1S3KF78"/>
<feature type="signal peptide" evidence="1">
    <location>
        <begin position="1"/>
        <end position="17"/>
    </location>
</feature>
<keyword evidence="3" id="KW-1185">Reference proteome</keyword>
<dbReference type="InParanoid" id="A0A1S3KF78"/>
<reference evidence="4" key="1">
    <citation type="submission" date="2025-08" db="UniProtKB">
        <authorList>
            <consortium name="RefSeq"/>
        </authorList>
    </citation>
    <scope>IDENTIFICATION</scope>
    <source>
        <tissue evidence="4">Gonads</tissue>
    </source>
</reference>
<dbReference type="Pfam" id="PF00685">
    <property type="entry name" value="Sulfotransfer_1"/>
    <property type="match status" value="1"/>
</dbReference>
<keyword evidence="1" id="KW-0732">Signal</keyword>
<evidence type="ECO:0000259" key="2">
    <source>
        <dbReference type="Pfam" id="PF00685"/>
    </source>
</evidence>
<dbReference type="InterPro" id="IPR027417">
    <property type="entry name" value="P-loop_NTPase"/>
</dbReference>
<dbReference type="AlphaFoldDB" id="A0A1S3KF78"/>
<accession>A0A1S3KF78</accession>
<dbReference type="GeneID" id="106181332"/>
<dbReference type="InterPro" id="IPR000863">
    <property type="entry name" value="Sulfotransferase_dom"/>
</dbReference>
<organism evidence="3 4">
    <name type="scientific">Lingula anatina</name>
    <name type="common">Brachiopod</name>
    <name type="synonym">Lingula unguis</name>
    <dbReference type="NCBI Taxonomy" id="7574"/>
    <lineage>
        <taxon>Eukaryota</taxon>
        <taxon>Metazoa</taxon>
        <taxon>Spiralia</taxon>
        <taxon>Lophotrochozoa</taxon>
        <taxon>Brachiopoda</taxon>
        <taxon>Linguliformea</taxon>
        <taxon>Lingulata</taxon>
        <taxon>Lingulida</taxon>
        <taxon>Linguloidea</taxon>
        <taxon>Lingulidae</taxon>
        <taxon>Lingula</taxon>
    </lineage>
</organism>
<dbReference type="Proteomes" id="UP000085678">
    <property type="component" value="Unplaced"/>
</dbReference>
<feature type="chain" id="PRO_5010339056" evidence="1">
    <location>
        <begin position="18"/>
        <end position="436"/>
    </location>
</feature>
<evidence type="ECO:0000313" key="3">
    <source>
        <dbReference type="Proteomes" id="UP000085678"/>
    </source>
</evidence>
<feature type="domain" description="Sulfotransferase" evidence="2">
    <location>
        <begin position="151"/>
        <end position="382"/>
    </location>
</feature>
<evidence type="ECO:0000256" key="1">
    <source>
        <dbReference type="SAM" id="SignalP"/>
    </source>
</evidence>
<dbReference type="RefSeq" id="XP_013421142.1">
    <property type="nucleotide sequence ID" value="XM_013565688.1"/>
</dbReference>
<dbReference type="KEGG" id="lak:106181332"/>
<gene>
    <name evidence="4" type="primary">LOC106181332</name>
</gene>
<dbReference type="SUPFAM" id="SSF52540">
    <property type="entry name" value="P-loop containing nucleoside triphosphate hydrolases"/>
    <property type="match status" value="1"/>
</dbReference>
<sequence>MKLFTWIMFCICRFIFGRVQRLWWRITGTAKTLRQIKDGQLYEKSAHVRHIIWKCKWDELSPTDPSKFITTHSHFDHPRCILGDDVNLTFIDENEAYFAQMPLSVNILSSDLSPFLFAAIFNHVYRVIVMPISSFHRIADEIGDPKTKVLLLSNTGRCGSTAVTQVLESVPRVVTMSEPDSFTNIIMLREKLSNEDLERFIQSMIRITCKPLKSNPQLICIKTKSMDFNHADIDARLFPDMKHLFLYRNGKETIQSFYHAFGFLPRVKLFHGMQTTRLAHRLLPNLAKFLWSMLMVPNLPWLQDPELMIKTSMVGMMAGHWSVLCHNYIRFKEAGMDIKAFKYEDLLENPQHVCERLLEYCGLPLECTEELCNALKHDSQRGMLRSRKGMKEKDNKYLIKWNNPDVLAEVNFFCDQVGITRIGKPTLLPDTISSLS</sequence>